<evidence type="ECO:0000313" key="5">
    <source>
        <dbReference type="EMBL" id="OZI29825.1"/>
    </source>
</evidence>
<dbReference type="Gene3D" id="3.40.47.10">
    <property type="match status" value="1"/>
</dbReference>
<dbReference type="Pfam" id="PF00109">
    <property type="entry name" value="ketoacyl-synt"/>
    <property type="match status" value="1"/>
</dbReference>
<dbReference type="InterPro" id="IPR016039">
    <property type="entry name" value="Thiolase-like"/>
</dbReference>
<dbReference type="PANTHER" id="PTHR11712">
    <property type="entry name" value="POLYKETIDE SYNTHASE-RELATED"/>
    <property type="match status" value="1"/>
</dbReference>
<keyword evidence="6" id="KW-1185">Reference proteome</keyword>
<dbReference type="InterPro" id="IPR014030">
    <property type="entry name" value="Ketoacyl_synth_N"/>
</dbReference>
<dbReference type="PANTHER" id="PTHR11712:SF347">
    <property type="entry name" value="BETA KETOACYL-ACYL CARRIER PROTEIN SYNTHASE"/>
    <property type="match status" value="1"/>
</dbReference>
<dbReference type="PROSITE" id="PS52004">
    <property type="entry name" value="KS3_2"/>
    <property type="match status" value="1"/>
</dbReference>
<accession>A0A261RY25</accession>
<evidence type="ECO:0000256" key="3">
    <source>
        <dbReference type="RuleBase" id="RU003694"/>
    </source>
</evidence>
<evidence type="ECO:0000313" key="6">
    <source>
        <dbReference type="Proteomes" id="UP000216020"/>
    </source>
</evidence>
<dbReference type="Proteomes" id="UP000216020">
    <property type="component" value="Unassembled WGS sequence"/>
</dbReference>
<evidence type="ECO:0000259" key="4">
    <source>
        <dbReference type="PROSITE" id="PS52004"/>
    </source>
</evidence>
<organism evidence="5 6">
    <name type="scientific">Bordetella genomosp. 10</name>
    <dbReference type="NCBI Taxonomy" id="1416804"/>
    <lineage>
        <taxon>Bacteria</taxon>
        <taxon>Pseudomonadati</taxon>
        <taxon>Pseudomonadota</taxon>
        <taxon>Betaproteobacteria</taxon>
        <taxon>Burkholderiales</taxon>
        <taxon>Alcaligenaceae</taxon>
        <taxon>Bordetella</taxon>
    </lineage>
</organism>
<dbReference type="InterPro" id="IPR000794">
    <property type="entry name" value="Beta-ketoacyl_synthase"/>
</dbReference>
<dbReference type="PROSITE" id="PS00098">
    <property type="entry name" value="THIOLASE_1"/>
    <property type="match status" value="1"/>
</dbReference>
<protein>
    <recommendedName>
        <fullName evidence="4">Ketosynthase family 3 (KS3) domain-containing protein</fullName>
    </recommendedName>
</protein>
<comment type="similarity">
    <text evidence="1 3">Belongs to the thiolase-like superfamily. Beta-ketoacyl-ACP synthases family.</text>
</comment>
<dbReference type="InterPro" id="IPR020615">
    <property type="entry name" value="Thiolase_acyl_enz_int_AS"/>
</dbReference>
<dbReference type="AlphaFoldDB" id="A0A261RY25"/>
<dbReference type="InterPro" id="IPR014031">
    <property type="entry name" value="Ketoacyl_synth_C"/>
</dbReference>
<comment type="caution">
    <text evidence="5">The sequence shown here is derived from an EMBL/GenBank/DDBJ whole genome shotgun (WGS) entry which is preliminary data.</text>
</comment>
<dbReference type="SUPFAM" id="SSF53901">
    <property type="entry name" value="Thiolase-like"/>
    <property type="match status" value="2"/>
</dbReference>
<dbReference type="Pfam" id="PF02801">
    <property type="entry name" value="Ketoacyl-synt_C"/>
    <property type="match status" value="1"/>
</dbReference>
<dbReference type="SMART" id="SM00825">
    <property type="entry name" value="PKS_KS"/>
    <property type="match status" value="1"/>
</dbReference>
<evidence type="ECO:0000256" key="2">
    <source>
        <dbReference type="ARBA" id="ARBA00022679"/>
    </source>
</evidence>
<dbReference type="EMBL" id="NEVM01000005">
    <property type="protein sequence ID" value="OZI29825.1"/>
    <property type="molecule type" value="Genomic_DNA"/>
</dbReference>
<gene>
    <name evidence="5" type="ORF">CAL29_17100</name>
</gene>
<reference evidence="6" key="1">
    <citation type="submission" date="2017-05" db="EMBL/GenBank/DDBJ databases">
        <title>Complete and WGS of Bordetella genogroups.</title>
        <authorList>
            <person name="Spilker T."/>
            <person name="Lipuma J."/>
        </authorList>
    </citation>
    <scope>NUCLEOTIDE SEQUENCE [LARGE SCALE GENOMIC DNA]</scope>
    <source>
        <strain evidence="6">AU16122</strain>
    </source>
</reference>
<sequence length="403" mass="41847">MTQPYPQPIALARQCCAISNIGASWPECWRNLLAGERVFSRGADLIPGWPDSPPLAAILKFPGLEGQPPFARRTDILARIVGRQMRAALDRLAGEHPAAALSLIVATSHGNPGPLSDIADAHHAGKDLSTMAAPLWEGLVADNLVKEVNAGLARELPGVTISGACASSLVAISHAADRIGAGLADAVLIVAIDTLSRVASVGFDNIGAMSRQGCRPYDRLRDGTTVGEGAVAMLLARDGLLPPQDVVGRVIGTAVYCDAGHLVEPSPIGMSRVMQGAMQQAGLLPRDVRGIFWHGTGTRQNDKTEAEAARIVFGDLSPPCTSTKGSLGHTMGASGAFNVLAACEAMAQGTLPHVVGTTDPEYGNLDLVLHRPRPVAAGPMLVTALGFGGINAAVAIAPCKEFQ</sequence>
<proteinExistence type="inferred from homology"/>
<feature type="domain" description="Ketosynthase family 3 (KS3)" evidence="4">
    <location>
        <begin position="1"/>
        <end position="398"/>
    </location>
</feature>
<dbReference type="GO" id="GO:0004315">
    <property type="term" value="F:3-oxoacyl-[acyl-carrier-protein] synthase activity"/>
    <property type="evidence" value="ECO:0007669"/>
    <property type="project" value="TreeGrafter"/>
</dbReference>
<evidence type="ECO:0000256" key="1">
    <source>
        <dbReference type="ARBA" id="ARBA00008467"/>
    </source>
</evidence>
<dbReference type="RefSeq" id="WP_094854268.1">
    <property type="nucleotide sequence ID" value="NZ_NEVM01000005.1"/>
</dbReference>
<dbReference type="InterPro" id="IPR020841">
    <property type="entry name" value="PKS_Beta-ketoAc_synthase_dom"/>
</dbReference>
<dbReference type="GO" id="GO:0006633">
    <property type="term" value="P:fatty acid biosynthetic process"/>
    <property type="evidence" value="ECO:0007669"/>
    <property type="project" value="TreeGrafter"/>
</dbReference>
<dbReference type="OrthoDB" id="8566036at2"/>
<name>A0A261RY25_9BORD</name>
<keyword evidence="2 3" id="KW-0808">Transferase</keyword>